<sequence length="74" mass="8073">PAGASTKGHVPPEPINPLKVVPRFKLVYHAKMVLTIRTLDSRTASLVLLGTTVQLGQALHNLALQELINQLWVP</sequence>
<evidence type="ECO:0000313" key="1">
    <source>
        <dbReference type="EMBL" id="CAF4966483.1"/>
    </source>
</evidence>
<dbReference type="AlphaFoldDB" id="A0A821YJ80"/>
<evidence type="ECO:0000313" key="2">
    <source>
        <dbReference type="Proteomes" id="UP000663838"/>
    </source>
</evidence>
<reference evidence="1" key="1">
    <citation type="submission" date="2021-02" db="EMBL/GenBank/DDBJ databases">
        <authorList>
            <person name="Nowell W R."/>
        </authorList>
    </citation>
    <scope>NUCLEOTIDE SEQUENCE</scope>
</reference>
<feature type="non-terminal residue" evidence="1">
    <location>
        <position position="1"/>
    </location>
</feature>
<accession>A0A821YJ80</accession>
<name>A0A821YJ80_9BILA</name>
<dbReference type="EMBL" id="CAJOBS010019517">
    <property type="protein sequence ID" value="CAF4966483.1"/>
    <property type="molecule type" value="Genomic_DNA"/>
</dbReference>
<dbReference type="Proteomes" id="UP000663838">
    <property type="component" value="Unassembled WGS sequence"/>
</dbReference>
<protein>
    <submittedName>
        <fullName evidence="1">Uncharacterized protein</fullName>
    </submittedName>
</protein>
<comment type="caution">
    <text evidence="1">The sequence shown here is derived from an EMBL/GenBank/DDBJ whole genome shotgun (WGS) entry which is preliminary data.</text>
</comment>
<organism evidence="1 2">
    <name type="scientific">Rotaria socialis</name>
    <dbReference type="NCBI Taxonomy" id="392032"/>
    <lineage>
        <taxon>Eukaryota</taxon>
        <taxon>Metazoa</taxon>
        <taxon>Spiralia</taxon>
        <taxon>Gnathifera</taxon>
        <taxon>Rotifera</taxon>
        <taxon>Eurotatoria</taxon>
        <taxon>Bdelloidea</taxon>
        <taxon>Philodinida</taxon>
        <taxon>Philodinidae</taxon>
        <taxon>Rotaria</taxon>
    </lineage>
</organism>
<gene>
    <name evidence="1" type="ORF">TOA249_LOCUS34416</name>
</gene>
<proteinExistence type="predicted"/>